<sequence>MLGLIVQYWIDWVAVGLGICGGIALGRIPPPIVLFSFQDSTLSHPYIARQSVSKSCIIVIPIAVFASVGIVTRCMYIAHNAALGLMLSNTLTYILVNVTKAFTGRLRPDWLARYALVSNRGKGQDVDHRILNDGRRSFMSGHAGASFSAAIYTSLFLTSNLRLVEEAQAYKYFLVLMPIFAASAVSISRITDNRHHWSDVAAGALSGSLFAIFTFLQFSYLQDNVSMSSYSNYQLINLR</sequence>
<proteinExistence type="predicted"/>
<organism evidence="1 2">
    <name type="scientific">Entomophthora muscae</name>
    <dbReference type="NCBI Taxonomy" id="34485"/>
    <lineage>
        <taxon>Eukaryota</taxon>
        <taxon>Fungi</taxon>
        <taxon>Fungi incertae sedis</taxon>
        <taxon>Zoopagomycota</taxon>
        <taxon>Entomophthoromycotina</taxon>
        <taxon>Entomophthoromycetes</taxon>
        <taxon>Entomophthorales</taxon>
        <taxon>Entomophthoraceae</taxon>
        <taxon>Entomophthora</taxon>
    </lineage>
</organism>
<gene>
    <name evidence="1" type="ORF">DSO57_1025351</name>
</gene>
<reference evidence="1" key="1">
    <citation type="submission" date="2022-04" db="EMBL/GenBank/DDBJ databases">
        <title>Genome of the entomopathogenic fungus Entomophthora muscae.</title>
        <authorList>
            <person name="Elya C."/>
            <person name="Lovett B.R."/>
            <person name="Lee E."/>
            <person name="Macias A.M."/>
            <person name="Hajek A.E."/>
            <person name="De Bivort B.L."/>
            <person name="Kasson M.T."/>
            <person name="De Fine Licht H.H."/>
            <person name="Stajich J.E."/>
        </authorList>
    </citation>
    <scope>NUCLEOTIDE SEQUENCE</scope>
    <source>
        <strain evidence="1">Berkeley</strain>
    </source>
</reference>
<protein>
    <submittedName>
        <fullName evidence="1">Uncharacterized protein</fullName>
    </submittedName>
</protein>
<evidence type="ECO:0000313" key="1">
    <source>
        <dbReference type="EMBL" id="KAJ9080409.1"/>
    </source>
</evidence>
<accession>A0ACC2U078</accession>
<name>A0ACC2U078_9FUNG</name>
<dbReference type="Proteomes" id="UP001165960">
    <property type="component" value="Unassembled WGS sequence"/>
</dbReference>
<dbReference type="EMBL" id="QTSX02001562">
    <property type="protein sequence ID" value="KAJ9080409.1"/>
    <property type="molecule type" value="Genomic_DNA"/>
</dbReference>
<comment type="caution">
    <text evidence="1">The sequence shown here is derived from an EMBL/GenBank/DDBJ whole genome shotgun (WGS) entry which is preliminary data.</text>
</comment>
<keyword evidence="2" id="KW-1185">Reference proteome</keyword>
<evidence type="ECO:0000313" key="2">
    <source>
        <dbReference type="Proteomes" id="UP001165960"/>
    </source>
</evidence>